<sequence>MVTRLNRYLSIPSERFSFVKPNAVLLDIEGTISEMGFVSRTLFPFIKNNVRLFFEETYDTKETLPMIAPITADRDRVLETITKYSLAHIIRRSRISEIKQLQILIWVWGYEKGLIKGHVYDEVTTVLHQWKNELEIDIFLFSSAMITAQQLLLCSTNYGNCLSVAISNKIQIDPSELILPISKSAY</sequence>
<protein>
    <submittedName>
        <fullName evidence="1">Uncharacterized protein</fullName>
    </submittedName>
</protein>
<evidence type="ECO:0000313" key="2">
    <source>
        <dbReference type="Proteomes" id="UP000616769"/>
    </source>
</evidence>
<dbReference type="SUPFAM" id="SSF56784">
    <property type="entry name" value="HAD-like"/>
    <property type="match status" value="1"/>
</dbReference>
<dbReference type="InterPro" id="IPR036412">
    <property type="entry name" value="HAD-like_sf"/>
</dbReference>
<dbReference type="GO" id="GO:0019509">
    <property type="term" value="P:L-methionine salvage from methylthioadenosine"/>
    <property type="evidence" value="ECO:0007669"/>
    <property type="project" value="TreeGrafter"/>
</dbReference>
<dbReference type="Gene3D" id="3.40.50.1000">
    <property type="entry name" value="HAD superfamily/HAD-like"/>
    <property type="match status" value="1"/>
</dbReference>
<dbReference type="PANTHER" id="PTHR20371:SF1">
    <property type="entry name" value="ENOLASE-PHOSPHATASE E1"/>
    <property type="match status" value="1"/>
</dbReference>
<name>A0A132A598_SARSC</name>
<organism evidence="1 2">
    <name type="scientific">Sarcoptes scabiei</name>
    <name type="common">Itch mite</name>
    <name type="synonym">Acarus scabiei</name>
    <dbReference type="NCBI Taxonomy" id="52283"/>
    <lineage>
        <taxon>Eukaryota</taxon>
        <taxon>Metazoa</taxon>
        <taxon>Ecdysozoa</taxon>
        <taxon>Arthropoda</taxon>
        <taxon>Chelicerata</taxon>
        <taxon>Arachnida</taxon>
        <taxon>Acari</taxon>
        <taxon>Acariformes</taxon>
        <taxon>Sarcoptiformes</taxon>
        <taxon>Astigmata</taxon>
        <taxon>Psoroptidia</taxon>
        <taxon>Sarcoptoidea</taxon>
        <taxon>Sarcoptidae</taxon>
        <taxon>Sarcoptinae</taxon>
        <taxon>Sarcoptes</taxon>
    </lineage>
</organism>
<dbReference type="OrthoDB" id="272500at2759"/>
<dbReference type="PANTHER" id="PTHR20371">
    <property type="entry name" value="ENOLASE-PHOSPHATASE E1"/>
    <property type="match status" value="1"/>
</dbReference>
<dbReference type="InterPro" id="IPR023214">
    <property type="entry name" value="HAD_sf"/>
</dbReference>
<dbReference type="Proteomes" id="UP000616769">
    <property type="component" value="Unassembled WGS sequence"/>
</dbReference>
<dbReference type="GO" id="GO:0043874">
    <property type="term" value="F:acireductone synthase activity"/>
    <property type="evidence" value="ECO:0007669"/>
    <property type="project" value="TreeGrafter"/>
</dbReference>
<accession>A0A132A598</accession>
<evidence type="ECO:0000313" key="1">
    <source>
        <dbReference type="EMBL" id="KPM06146.1"/>
    </source>
</evidence>
<dbReference type="EMBL" id="JXLN01010678">
    <property type="protein sequence ID" value="KPM06146.1"/>
    <property type="molecule type" value="Genomic_DNA"/>
</dbReference>
<dbReference type="VEuPathDB" id="VectorBase:SSCA009943"/>
<proteinExistence type="predicted"/>
<comment type="caution">
    <text evidence="1">The sequence shown here is derived from an EMBL/GenBank/DDBJ whole genome shotgun (WGS) entry which is preliminary data.</text>
</comment>
<reference evidence="1 2" key="1">
    <citation type="journal article" date="2015" name="Parasit. Vectors">
        <title>Draft genome of the scabies mite.</title>
        <authorList>
            <person name="Rider S.D.Jr."/>
            <person name="Morgan M.S."/>
            <person name="Arlian L.G."/>
        </authorList>
    </citation>
    <scope>NUCLEOTIDE SEQUENCE [LARGE SCALE GENOMIC DNA]</scope>
    <source>
        <strain evidence="1">Arlian Lab</strain>
    </source>
</reference>
<dbReference type="AlphaFoldDB" id="A0A132A598"/>
<gene>
    <name evidence="1" type="ORF">QR98_0046190</name>
</gene>